<proteinExistence type="predicted"/>
<protein>
    <submittedName>
        <fullName evidence="1">Uncharacterized protein</fullName>
    </submittedName>
</protein>
<reference evidence="1 2" key="1">
    <citation type="journal article" date="2016" name="FEMS Microbiol. Lett.">
        <title>Characterization of LysPBC4, a novel Bacillus cereus-specific endolysin of bacteriophage PBC4.</title>
        <authorList>
            <person name="Na H."/>
            <person name="Kong M."/>
            <person name="Ryu S."/>
        </authorList>
    </citation>
    <scope>NUCLEOTIDE SEQUENCE [LARGE SCALE GENOMIC DNA]</scope>
</reference>
<evidence type="ECO:0000313" key="2">
    <source>
        <dbReference type="Proteomes" id="UP000224963"/>
    </source>
</evidence>
<gene>
    <name evidence="1" type="ORF">PBC4_061</name>
</gene>
<dbReference type="EMBL" id="KT070866">
    <property type="protein sequence ID" value="AKQ08253.1"/>
    <property type="molecule type" value="Genomic_DNA"/>
</dbReference>
<name>A0A1D6X8A8_9CAUD</name>
<accession>A0A1D6X8A8</accession>
<dbReference type="Proteomes" id="UP000224963">
    <property type="component" value="Segment"/>
</dbReference>
<sequence length="256" mass="29197">MNKQKLTDAITALETAAQLHKDSVSYAQRTTEQITKAAKLITEALIPEKTNYEVQVKPAKHHLVTDDGLKLFTTDDSYREYIVDLAKEELNNLEKRNVSINVKHKEEDIIERGHCPLKGNYTTSKFDEVFHVNKKNRMVTCLLKGHKSGFVYSKGVAQCAKGDVFNEHLGKIIAFLRAANEFVPELFTNVPNPELVRNGDVVRHPKDAHEWEIDNIKNSNGVVIADYNWKSTNHKKLAIPEENFLNFKVIDDSNRK</sequence>
<keyword evidence="2" id="KW-1185">Reference proteome</keyword>
<organism evidence="1 2">
    <name type="scientific">Bacillus phage PBC4</name>
    <dbReference type="NCBI Taxonomy" id="1675028"/>
    <lineage>
        <taxon>Viruses</taxon>
        <taxon>Duplodnaviria</taxon>
        <taxon>Heunggongvirae</taxon>
        <taxon>Uroviricota</taxon>
        <taxon>Caudoviricetes</taxon>
        <taxon>Sejongvirinae</taxon>
        <taxon>Yihwangvirus</taxon>
        <taxon>Yihwangvirus PBC4</taxon>
    </lineage>
</organism>
<evidence type="ECO:0000313" key="1">
    <source>
        <dbReference type="EMBL" id="AKQ08253.1"/>
    </source>
</evidence>